<keyword evidence="3" id="KW-1185">Reference proteome</keyword>
<sequence>MAFKLNKTSSLSLESPETLFRDMKTKKVHGPLSDQADAWRAYMDKALNEKNVAIQLPTGAGKTLVGLMIGEWRRLKFRDRVVFLCPTRQLVHQVVAEANAKFGLKTHAFTGSKLSYDKDAAAEYQNCERIAVTTYSSLFNSAPYFDDPSVVILDDAHASEQYIANLWSLVIDGSEQKHGGLFEAVVEVVAPTLNPADQKRLTDPDPRLRDRGWVEKIPSPVLHEMSNRLLSVIDSEATEKEHRFAWAAIRDHLDACHMYIGAKAILIRPLLPPTRTHQPFAASRQRIYMSATIGSGGELERITGQSPITNLMSKAADRQTIGRRYFMFPERSLNEQQQHILCGETMKRAGRALVLTPDGVRASEFGDIVRKQTGFDVFDAAAIEKSKTPFIGSQNAVAIVANRYDGIDFPGDECRLMFVEGLPRATNLQELFFVRRLGAVDLLNVRILTRLVQAFGRCTRSDQDYCAVVVRGEELNKYLMTPERRDWLHPELHAELAFGIDQAKGATVADYLENLDTFFAQSDEWVAANAEIVSLRDFMQRKSLPGAEDLQNVAAAELEYQLSLWAKDYESAYGHARAVIAKLTDSSLRGYRALWHYLAGSAAWLMYKDGSKGFDSRAREHFGNAQRAERTVTWLASLAKLADEGDDSVSSFDAETMKLVERIEGMFDELGTLTDFKYDKEEKAIREKIEKNEAKSFEKGHCDLGALLGYDAGNRNDTGSPDPWWVANENLCLIFEDHSDAKADGRLSIEKARQATTHPNWVRANVPLAAGAEVVPIIVTPVRKIDKAATVHMTGVLVWGLDDFRDWSRHALRTLRDLRRDYPGSGDLAWRARAAEALTKASIAPRALLQKLRDAMANGPLVPE</sequence>
<dbReference type="Pfam" id="PF00270">
    <property type="entry name" value="DEAD"/>
    <property type="match status" value="1"/>
</dbReference>
<dbReference type="InterPro" id="IPR027417">
    <property type="entry name" value="P-loop_NTPase"/>
</dbReference>
<dbReference type="PANTHER" id="PTHR14074">
    <property type="entry name" value="HELICASE WITH DEATH DOMAIN-RELATED"/>
    <property type="match status" value="1"/>
</dbReference>
<gene>
    <name evidence="2" type="ORF">ACFPN2_20940</name>
</gene>
<reference evidence="3" key="1">
    <citation type="journal article" date="2019" name="Int. J. Syst. Evol. Microbiol.">
        <title>The Global Catalogue of Microorganisms (GCM) 10K type strain sequencing project: providing services to taxonomists for standard genome sequencing and annotation.</title>
        <authorList>
            <consortium name="The Broad Institute Genomics Platform"/>
            <consortium name="The Broad Institute Genome Sequencing Center for Infectious Disease"/>
            <person name="Wu L."/>
            <person name="Ma J."/>
        </authorList>
    </citation>
    <scope>NUCLEOTIDE SEQUENCE [LARGE SCALE GENOMIC DNA]</scope>
    <source>
        <strain evidence="3">CGMCC 1.10759</strain>
    </source>
</reference>
<dbReference type="SUPFAM" id="SSF52540">
    <property type="entry name" value="P-loop containing nucleoside triphosphate hydrolases"/>
    <property type="match status" value="2"/>
</dbReference>
<keyword evidence="2" id="KW-0378">Hydrolase</keyword>
<keyword evidence="2" id="KW-0547">Nucleotide-binding</keyword>
<evidence type="ECO:0000313" key="2">
    <source>
        <dbReference type="EMBL" id="MFC4311580.1"/>
    </source>
</evidence>
<keyword evidence="2" id="KW-0347">Helicase</keyword>
<name>A0ABV8SXT1_9GAMM</name>
<comment type="caution">
    <text evidence="2">The sequence shown here is derived from an EMBL/GenBank/DDBJ whole genome shotgun (WGS) entry which is preliminary data.</text>
</comment>
<evidence type="ECO:0000313" key="3">
    <source>
        <dbReference type="Proteomes" id="UP001595904"/>
    </source>
</evidence>
<keyword evidence="2" id="KW-0067">ATP-binding</keyword>
<feature type="domain" description="Helicase ATP-binding" evidence="1">
    <location>
        <begin position="43"/>
        <end position="311"/>
    </location>
</feature>
<dbReference type="InterPro" id="IPR051363">
    <property type="entry name" value="RLR_Helicase"/>
</dbReference>
<dbReference type="EMBL" id="JBHSDU010000004">
    <property type="protein sequence ID" value="MFC4311580.1"/>
    <property type="molecule type" value="Genomic_DNA"/>
</dbReference>
<dbReference type="GO" id="GO:0004386">
    <property type="term" value="F:helicase activity"/>
    <property type="evidence" value="ECO:0007669"/>
    <property type="project" value="UniProtKB-KW"/>
</dbReference>
<dbReference type="PANTHER" id="PTHR14074:SF39">
    <property type="entry name" value="FANCONI ANEMIA GROUP M PROTEIN"/>
    <property type="match status" value="1"/>
</dbReference>
<dbReference type="SMART" id="SM00491">
    <property type="entry name" value="HELICc2"/>
    <property type="match status" value="1"/>
</dbReference>
<dbReference type="Proteomes" id="UP001595904">
    <property type="component" value="Unassembled WGS sequence"/>
</dbReference>
<evidence type="ECO:0000259" key="1">
    <source>
        <dbReference type="PROSITE" id="PS51192"/>
    </source>
</evidence>
<dbReference type="Pfam" id="PF13307">
    <property type="entry name" value="Helicase_C_2"/>
    <property type="match status" value="1"/>
</dbReference>
<dbReference type="SMART" id="SM00487">
    <property type="entry name" value="DEXDc"/>
    <property type="match status" value="1"/>
</dbReference>
<dbReference type="RefSeq" id="WP_380600240.1">
    <property type="nucleotide sequence ID" value="NZ_JBHSDU010000004.1"/>
</dbReference>
<dbReference type="InterPro" id="IPR014001">
    <property type="entry name" value="Helicase_ATP-bd"/>
</dbReference>
<dbReference type="InterPro" id="IPR006555">
    <property type="entry name" value="ATP-dep_Helicase_C"/>
</dbReference>
<dbReference type="PROSITE" id="PS51192">
    <property type="entry name" value="HELICASE_ATP_BIND_1"/>
    <property type="match status" value="1"/>
</dbReference>
<organism evidence="2 3">
    <name type="scientific">Steroidobacter flavus</name>
    <dbReference type="NCBI Taxonomy" id="1842136"/>
    <lineage>
        <taxon>Bacteria</taxon>
        <taxon>Pseudomonadati</taxon>
        <taxon>Pseudomonadota</taxon>
        <taxon>Gammaproteobacteria</taxon>
        <taxon>Steroidobacterales</taxon>
        <taxon>Steroidobacteraceae</taxon>
        <taxon>Steroidobacter</taxon>
    </lineage>
</organism>
<dbReference type="CDD" id="cd00046">
    <property type="entry name" value="SF2-N"/>
    <property type="match status" value="1"/>
</dbReference>
<dbReference type="Gene3D" id="3.40.50.300">
    <property type="entry name" value="P-loop containing nucleotide triphosphate hydrolases"/>
    <property type="match status" value="2"/>
</dbReference>
<proteinExistence type="predicted"/>
<protein>
    <submittedName>
        <fullName evidence="2">DEAD/DEAH box helicase</fullName>
    </submittedName>
</protein>
<accession>A0ABV8SXT1</accession>
<dbReference type="InterPro" id="IPR011545">
    <property type="entry name" value="DEAD/DEAH_box_helicase_dom"/>
</dbReference>